<reference evidence="1" key="1">
    <citation type="submission" date="2011-11" db="EMBL/GenBank/DDBJ databases">
        <title>Improved High-Quality Draft sequence of Desulfovibrio sp. U5L.</title>
        <authorList>
            <consortium name="US DOE Joint Genome Institute"/>
            <person name="Lucas S."/>
            <person name="Han J."/>
            <person name="Lapidus A."/>
            <person name="Cheng J.-F."/>
            <person name="Goodwin L."/>
            <person name="Pitluck S."/>
            <person name="Peters L."/>
            <person name="Ovchinnikova G."/>
            <person name="Held B."/>
            <person name="Detter J.C."/>
            <person name="Han C."/>
            <person name="Tapia R."/>
            <person name="Land M."/>
            <person name="Hauser L."/>
            <person name="Kyrpides N."/>
            <person name="Ivanova N."/>
            <person name="Pagani I."/>
            <person name="Gabster J."/>
            <person name="Walker C."/>
            <person name="Stolyar S."/>
            <person name="Stahl D."/>
            <person name="Arkin A."/>
            <person name="Dehal P."/>
            <person name="Hazen T."/>
            <person name="Woyke T."/>
        </authorList>
    </citation>
    <scope>NUCLEOTIDE SEQUENCE [LARGE SCALE GENOMIC DNA]</scope>
    <source>
        <strain evidence="1">U5L</strain>
    </source>
</reference>
<evidence type="ECO:0000313" key="1">
    <source>
        <dbReference type="EMBL" id="EIG55407.1"/>
    </source>
</evidence>
<dbReference type="eggNOG" id="ENOG5031PGG">
    <property type="taxonomic scope" value="Bacteria"/>
</dbReference>
<name>I2Q6K1_9BACT</name>
<dbReference type="EMBL" id="JH600068">
    <property type="protein sequence ID" value="EIG55407.1"/>
    <property type="molecule type" value="Genomic_DNA"/>
</dbReference>
<dbReference type="AlphaFoldDB" id="I2Q6K1"/>
<sequence>MPSGSDNRIALVAPNDELTFSGVIDGAGSGTNEEFLEKPLWKVTVSEFNDNSVEGREKELKSCIIKKNMSIEEICDRLVIFSKFCKPLKNNLKTVPYVAQFMELPDVINVKNFVIEFKEIEDIVNLPYVASQMLGSASIFQNIVGGIVGMKEGVQTISYIAKSHGIIIRMPLFAGRVAFTSDKEKQELNATKERFADDNFKKGDKLKLTGQVFFKPQDDGVPVMFVSQGFVLKK</sequence>
<gene>
    <name evidence="1" type="ORF">DesU5LDRAFT_3791</name>
</gene>
<proteinExistence type="predicted"/>
<dbReference type="HOGENOM" id="CLU_1183519_0_0_7"/>
<organism evidence="1">
    <name type="scientific">Desulfovibrio sp. U5L</name>
    <dbReference type="NCBI Taxonomy" id="596152"/>
    <lineage>
        <taxon>Bacteria</taxon>
        <taxon>Pseudomonadati</taxon>
        <taxon>Thermodesulfobacteriota</taxon>
        <taxon>Desulfovibrionia</taxon>
        <taxon>Desulfovibrionales</taxon>
        <taxon>Desulfovibrionaceae</taxon>
        <taxon>Desulfovibrio</taxon>
    </lineage>
</organism>
<protein>
    <submittedName>
        <fullName evidence="1">Uncharacterized protein</fullName>
    </submittedName>
</protein>
<accession>I2Q6K1</accession>